<dbReference type="PANTHER" id="PTHR24567:SF28">
    <property type="entry name" value="LISTERIOLYSIN REGULATORY PROTEIN"/>
    <property type="match status" value="1"/>
</dbReference>
<dbReference type="SMART" id="SM00419">
    <property type="entry name" value="HTH_CRP"/>
    <property type="match status" value="1"/>
</dbReference>
<dbReference type="SUPFAM" id="SSF46785">
    <property type="entry name" value="Winged helix' DNA-binding domain"/>
    <property type="match status" value="1"/>
</dbReference>
<accession>A0A1X7CYY1</accession>
<evidence type="ECO:0000256" key="3">
    <source>
        <dbReference type="ARBA" id="ARBA00023163"/>
    </source>
</evidence>
<dbReference type="Pfam" id="PF00027">
    <property type="entry name" value="cNMP_binding"/>
    <property type="match status" value="1"/>
</dbReference>
<feature type="domain" description="HTH crp-type" evidence="5">
    <location>
        <begin position="152"/>
        <end position="217"/>
    </location>
</feature>
<dbReference type="InterPro" id="IPR036390">
    <property type="entry name" value="WH_DNA-bd_sf"/>
</dbReference>
<dbReference type="GO" id="GO:0005829">
    <property type="term" value="C:cytosol"/>
    <property type="evidence" value="ECO:0007669"/>
    <property type="project" value="TreeGrafter"/>
</dbReference>
<dbReference type="AlphaFoldDB" id="A0A1X7CYY1"/>
<dbReference type="RefSeq" id="WP_085100424.1">
    <property type="nucleotide sequence ID" value="NZ_FWZU01000002.1"/>
</dbReference>
<evidence type="ECO:0000313" key="7">
    <source>
        <dbReference type="Proteomes" id="UP000192906"/>
    </source>
</evidence>
<dbReference type="InterPro" id="IPR000595">
    <property type="entry name" value="cNMP-bd_dom"/>
</dbReference>
<dbReference type="InterPro" id="IPR012318">
    <property type="entry name" value="HTH_CRP"/>
</dbReference>
<keyword evidence="3" id="KW-0804">Transcription</keyword>
<gene>
    <name evidence="6" type="ORF">SAMN06295933_1437</name>
</gene>
<keyword evidence="6" id="KW-0418">Kinase</keyword>
<evidence type="ECO:0000259" key="4">
    <source>
        <dbReference type="PROSITE" id="PS50042"/>
    </source>
</evidence>
<keyword evidence="1" id="KW-0805">Transcription regulation</keyword>
<evidence type="ECO:0000256" key="2">
    <source>
        <dbReference type="ARBA" id="ARBA00023125"/>
    </source>
</evidence>
<dbReference type="PROSITE" id="PS50042">
    <property type="entry name" value="CNMP_BINDING_3"/>
    <property type="match status" value="1"/>
</dbReference>
<dbReference type="GO" id="GO:0003700">
    <property type="term" value="F:DNA-binding transcription factor activity"/>
    <property type="evidence" value="ECO:0007669"/>
    <property type="project" value="TreeGrafter"/>
</dbReference>
<dbReference type="GO" id="GO:0003677">
    <property type="term" value="F:DNA binding"/>
    <property type="evidence" value="ECO:0007669"/>
    <property type="project" value="UniProtKB-KW"/>
</dbReference>
<keyword evidence="7" id="KW-1185">Reference proteome</keyword>
<dbReference type="CDD" id="cd00038">
    <property type="entry name" value="CAP_ED"/>
    <property type="match status" value="1"/>
</dbReference>
<dbReference type="Pfam" id="PF13545">
    <property type="entry name" value="HTH_Crp_2"/>
    <property type="match status" value="1"/>
</dbReference>
<proteinExistence type="predicted"/>
<dbReference type="InterPro" id="IPR018490">
    <property type="entry name" value="cNMP-bd_dom_sf"/>
</dbReference>
<evidence type="ECO:0000313" key="6">
    <source>
        <dbReference type="EMBL" id="SMF05472.1"/>
    </source>
</evidence>
<organism evidence="6 7">
    <name type="scientific">Desulfovibrio gilichinskyi</name>
    <dbReference type="NCBI Taxonomy" id="1519643"/>
    <lineage>
        <taxon>Bacteria</taxon>
        <taxon>Pseudomonadati</taxon>
        <taxon>Thermodesulfobacteriota</taxon>
        <taxon>Desulfovibrionia</taxon>
        <taxon>Desulfovibrionales</taxon>
        <taxon>Desulfovibrionaceae</taxon>
        <taxon>Desulfovibrio</taxon>
    </lineage>
</organism>
<dbReference type="Proteomes" id="UP000192906">
    <property type="component" value="Unassembled WGS sequence"/>
</dbReference>
<dbReference type="PRINTS" id="PR00034">
    <property type="entry name" value="HTHCRP"/>
</dbReference>
<dbReference type="PANTHER" id="PTHR24567">
    <property type="entry name" value="CRP FAMILY TRANSCRIPTIONAL REGULATORY PROTEIN"/>
    <property type="match status" value="1"/>
</dbReference>
<feature type="domain" description="Cyclic nucleotide-binding" evidence="4">
    <location>
        <begin position="18"/>
        <end position="138"/>
    </location>
</feature>
<dbReference type="GO" id="GO:0016301">
    <property type="term" value="F:kinase activity"/>
    <property type="evidence" value="ECO:0007669"/>
    <property type="project" value="UniProtKB-KW"/>
</dbReference>
<dbReference type="STRING" id="1519643.SAMN06295933_1437"/>
<dbReference type="EMBL" id="FWZU01000002">
    <property type="protein sequence ID" value="SMF05472.1"/>
    <property type="molecule type" value="Genomic_DNA"/>
</dbReference>
<name>A0A1X7CYY1_9BACT</name>
<dbReference type="SUPFAM" id="SSF51206">
    <property type="entry name" value="cAMP-binding domain-like"/>
    <property type="match status" value="1"/>
</dbReference>
<dbReference type="InterPro" id="IPR050397">
    <property type="entry name" value="Env_Response_Regulators"/>
</dbReference>
<dbReference type="Gene3D" id="2.60.120.10">
    <property type="entry name" value="Jelly Rolls"/>
    <property type="match status" value="1"/>
</dbReference>
<dbReference type="PROSITE" id="PS51063">
    <property type="entry name" value="HTH_CRP_2"/>
    <property type="match status" value="1"/>
</dbReference>
<dbReference type="OrthoDB" id="9810708at2"/>
<evidence type="ECO:0000256" key="1">
    <source>
        <dbReference type="ARBA" id="ARBA00023015"/>
    </source>
</evidence>
<protein>
    <submittedName>
        <fullName evidence="6">cAMP-binding domain of CRP or a regulatory subunit of cAMP-dependent protein kinases</fullName>
    </submittedName>
</protein>
<dbReference type="InterPro" id="IPR014710">
    <property type="entry name" value="RmlC-like_jellyroll"/>
</dbReference>
<evidence type="ECO:0000259" key="5">
    <source>
        <dbReference type="PROSITE" id="PS51063"/>
    </source>
</evidence>
<keyword evidence="6" id="KW-0808">Transferase</keyword>
<sequence length="230" mass="25470">MKDEDLQHMIEALQADENLNRAVPSEIAALAKKARRLYFEKGEYIFKTGDDSSDFLLVESGRVVLSKEASSGKAFTYLIAMRGMPLNAITCFRSRLRFFTARVAEKSVIISIPCQDFKQWVLSNAEVAAGILNSMGDRIDGAYTRILDLIDESAEKRILNVLSMLSTRIGLDLPLTNVDVSEMVGSSRETAARVISRLQDIGLVSKARGTLTILNKAELDELSSSPFFIL</sequence>
<keyword evidence="2" id="KW-0238">DNA-binding</keyword>
<reference evidence="7" key="1">
    <citation type="submission" date="2017-04" db="EMBL/GenBank/DDBJ databases">
        <authorList>
            <person name="Varghese N."/>
            <person name="Submissions S."/>
        </authorList>
    </citation>
    <scope>NUCLEOTIDE SEQUENCE [LARGE SCALE GENOMIC DNA]</scope>
    <source>
        <strain evidence="7">K3S</strain>
    </source>
</reference>